<accession>A0A3Q3GNE0</accession>
<dbReference type="Ensembl" id="ENSLBET00000037040.1">
    <property type="protein sequence ID" value="ENSLBEP00000035537.1"/>
    <property type="gene ID" value="ENSLBEG00000026665.1"/>
</dbReference>
<dbReference type="GeneTree" id="ENSGT00940000175720"/>
<dbReference type="InParanoid" id="A0A3Q3GNE0"/>
<evidence type="ECO:0000313" key="1">
    <source>
        <dbReference type="Ensembl" id="ENSLBEP00000035537.1"/>
    </source>
</evidence>
<organism evidence="1 2">
    <name type="scientific">Labrus bergylta</name>
    <name type="common">ballan wrasse</name>
    <dbReference type="NCBI Taxonomy" id="56723"/>
    <lineage>
        <taxon>Eukaryota</taxon>
        <taxon>Metazoa</taxon>
        <taxon>Chordata</taxon>
        <taxon>Craniata</taxon>
        <taxon>Vertebrata</taxon>
        <taxon>Euteleostomi</taxon>
        <taxon>Actinopterygii</taxon>
        <taxon>Neopterygii</taxon>
        <taxon>Teleostei</taxon>
        <taxon>Neoteleostei</taxon>
        <taxon>Acanthomorphata</taxon>
        <taxon>Eupercaria</taxon>
        <taxon>Labriformes</taxon>
        <taxon>Labridae</taxon>
        <taxon>Labrus</taxon>
    </lineage>
</organism>
<protein>
    <submittedName>
        <fullName evidence="1">Uncharacterized protein</fullName>
    </submittedName>
</protein>
<proteinExistence type="predicted"/>
<dbReference type="Proteomes" id="UP000261660">
    <property type="component" value="Unplaced"/>
</dbReference>
<keyword evidence="2" id="KW-1185">Reference proteome</keyword>
<dbReference type="AlphaFoldDB" id="A0A3Q3GNE0"/>
<reference evidence="1" key="1">
    <citation type="submission" date="2025-08" db="UniProtKB">
        <authorList>
            <consortium name="Ensembl"/>
        </authorList>
    </citation>
    <scope>IDENTIFICATION</scope>
</reference>
<name>A0A3Q3GNE0_9LABR</name>
<reference evidence="1" key="2">
    <citation type="submission" date="2025-09" db="UniProtKB">
        <authorList>
            <consortium name="Ensembl"/>
        </authorList>
    </citation>
    <scope>IDENTIFICATION</scope>
</reference>
<sequence length="214" mass="22847">MPGPDTSHLPQTFVSLPRKLLCVPAACHTSMSLGDSNNVDHLILAEDSRDGDRLLQTLLCPVHLVRDAPPIQLHLHDVAVFLHRGKILVQLLLSCLILPLLTVLGEGLLLATPHTPVSIKSSLALVTEVLGKDGFKITQVEVDPFIHTEADAMHLPQRVRHAGLVSHEGSEVDGLAGVIFGPGAHLASVLLAPLVGQEPHVPVAGCVEFAVRLE</sequence>
<evidence type="ECO:0000313" key="2">
    <source>
        <dbReference type="Proteomes" id="UP000261660"/>
    </source>
</evidence>